<dbReference type="Pfam" id="PF03692">
    <property type="entry name" value="CxxCxxCC"/>
    <property type="match status" value="1"/>
</dbReference>
<evidence type="ECO:0000313" key="3">
    <source>
        <dbReference type="EMBL" id="SCC81384.1"/>
    </source>
</evidence>
<dbReference type="NCBIfam" id="NF003507">
    <property type="entry name" value="PRK05170.2-5"/>
    <property type="match status" value="1"/>
</dbReference>
<dbReference type="EMBL" id="FMBM01000002">
    <property type="protein sequence ID" value="SCC81384.1"/>
    <property type="molecule type" value="Genomic_DNA"/>
</dbReference>
<accession>A0A0P7XB28</accession>
<protein>
    <recommendedName>
        <fullName evidence="1">UPF0260 protein GA0071312_2322</fullName>
    </recommendedName>
</protein>
<dbReference type="PANTHER" id="PTHR37421">
    <property type="entry name" value="UPF0260 PROTEIN YCGN"/>
    <property type="match status" value="1"/>
</dbReference>
<dbReference type="RefSeq" id="WP_074445094.1">
    <property type="nucleotide sequence ID" value="NZ_FMBM01000002.1"/>
</dbReference>
<sequence>MAERPFWQVKSLAEMSAEEWESLCDGCGRCCLVKLEDEDTERVVYTDLACHMFDEGTCRCRAYEERLREVPDCVQLTPETVQKIDWLPPSCAYRRLAEGRDLPDWHPLITGDPESVHRAGASVRDRVEALEGGFSLVLMAENDMDGLMARIAEWPEEDVPDQGSRPGEARDD</sequence>
<dbReference type="HAMAP" id="MF_00676">
    <property type="entry name" value="UPF0260"/>
    <property type="match status" value="1"/>
</dbReference>
<dbReference type="EMBL" id="LJSX01000002">
    <property type="protein sequence ID" value="KPQ12483.1"/>
    <property type="molecule type" value="Genomic_DNA"/>
</dbReference>
<dbReference type="Proteomes" id="UP000182800">
    <property type="component" value="Unassembled WGS sequence"/>
</dbReference>
<dbReference type="AlphaFoldDB" id="A0A0P7XB28"/>
<comment type="similarity">
    <text evidence="1">Belongs to the UPF0260 family.</text>
</comment>
<reference evidence="3 5" key="2">
    <citation type="submission" date="2016-08" db="EMBL/GenBank/DDBJ databases">
        <authorList>
            <person name="Varghese N."/>
            <person name="Submissions Spin"/>
        </authorList>
    </citation>
    <scope>NUCLEOTIDE SEQUENCE [LARGE SCALE GENOMIC DNA]</scope>
    <source>
        <strain evidence="3 5">HL-109</strain>
    </source>
</reference>
<evidence type="ECO:0000313" key="5">
    <source>
        <dbReference type="Proteomes" id="UP000182800"/>
    </source>
</evidence>
<dbReference type="InterPro" id="IPR005358">
    <property type="entry name" value="Puta_zinc/iron-chelating_dom"/>
</dbReference>
<comment type="caution">
    <text evidence="2">The sequence shown here is derived from an EMBL/GenBank/DDBJ whole genome shotgun (WGS) entry which is preliminary data.</text>
</comment>
<dbReference type="OrthoDB" id="9786855at2"/>
<reference evidence="2 4" key="1">
    <citation type="submission" date="2015-09" db="EMBL/GenBank/DDBJ databases">
        <title>Identification and resolution of microdiversity through metagenomic sequencing of parallel consortia.</title>
        <authorList>
            <person name="Nelson W.C."/>
            <person name="Romine M.F."/>
            <person name="Lindemann S.R."/>
        </authorList>
    </citation>
    <scope>NUCLEOTIDE SEQUENCE [LARGE SCALE GENOMIC DNA]</scope>
    <source>
        <strain evidence="2">HL-109</strain>
    </source>
</reference>
<evidence type="ECO:0000313" key="4">
    <source>
        <dbReference type="Proteomes" id="UP000050497"/>
    </source>
</evidence>
<evidence type="ECO:0000313" key="2">
    <source>
        <dbReference type="EMBL" id="KPQ12483.1"/>
    </source>
</evidence>
<dbReference type="PATRIC" id="fig|1653334.4.peg.1045"/>
<keyword evidence="5" id="KW-1185">Reference proteome</keyword>
<proteinExistence type="inferred from homology"/>
<dbReference type="STRING" id="1653334.GA0071312_2322"/>
<dbReference type="NCBIfam" id="NF003501">
    <property type="entry name" value="PRK05170.1-5"/>
    <property type="match status" value="1"/>
</dbReference>
<evidence type="ECO:0000256" key="1">
    <source>
        <dbReference type="HAMAP-Rule" id="MF_00676"/>
    </source>
</evidence>
<name>A0A0P7XB28_9HYPH</name>
<organism evidence="2 4">
    <name type="scientific">Saliniramus fredricksonii</name>
    <dbReference type="NCBI Taxonomy" id="1653334"/>
    <lineage>
        <taxon>Bacteria</taxon>
        <taxon>Pseudomonadati</taxon>
        <taxon>Pseudomonadota</taxon>
        <taxon>Alphaproteobacteria</taxon>
        <taxon>Hyphomicrobiales</taxon>
        <taxon>Salinarimonadaceae</taxon>
        <taxon>Saliniramus</taxon>
    </lineage>
</organism>
<dbReference type="PANTHER" id="PTHR37421:SF1">
    <property type="entry name" value="UPF0260 PROTEIN YCGN"/>
    <property type="match status" value="1"/>
</dbReference>
<gene>
    <name evidence="3" type="ORF">GA0071312_2322</name>
    <name evidence="2" type="ORF">HLUCCO17_02625</name>
</gene>
<dbReference type="Proteomes" id="UP000050497">
    <property type="component" value="Unassembled WGS sequence"/>
</dbReference>
<dbReference type="InterPro" id="IPR008228">
    <property type="entry name" value="UCP006173"/>
</dbReference>